<sequence>MWNSRDQLTAVTKKGESQPFAPYKYNEDGKRIQKKVNGIVTNYFYDGDSLNVLYETNGSNQVVRSYTYSEGGQLLSMKKGSSQYFYHYNARGDVIALTDAQSNIVASNEYDAWGKVLKEVEQDSVKDNPYRYAGYQYDKETGMYYLIARYYEPKHGVFLALDPYPGDDNDLLTQNGYNYANNNPVIMVDPYGWAAKHQDGGPLGGGVPFRALQSLRVEERVIIKVRVKVLQVVLLKQ</sequence>
<feature type="domain" description="Teneurin-like YD-shell" evidence="2">
    <location>
        <begin position="2"/>
        <end position="185"/>
    </location>
</feature>
<dbReference type="InterPro" id="IPR022385">
    <property type="entry name" value="Rhs_assc_core"/>
</dbReference>
<dbReference type="Gene3D" id="2.180.10.10">
    <property type="entry name" value="RHS repeat-associated core"/>
    <property type="match status" value="1"/>
</dbReference>
<dbReference type="PANTHER" id="PTHR32305:SF17">
    <property type="entry name" value="TRNA NUCLEASE WAPA"/>
    <property type="match status" value="1"/>
</dbReference>
<name>A0A7X2S8C3_9BACI</name>
<organism evidence="3 4">
    <name type="scientific">Metabacillus mangrovi</name>
    <dbReference type="NCBI Taxonomy" id="1491830"/>
    <lineage>
        <taxon>Bacteria</taxon>
        <taxon>Bacillati</taxon>
        <taxon>Bacillota</taxon>
        <taxon>Bacilli</taxon>
        <taxon>Bacillales</taxon>
        <taxon>Bacillaceae</taxon>
        <taxon>Metabacillus</taxon>
    </lineage>
</organism>
<gene>
    <name evidence="3" type="ORF">GKZ89_18330</name>
</gene>
<evidence type="ECO:0000259" key="2">
    <source>
        <dbReference type="Pfam" id="PF25023"/>
    </source>
</evidence>
<evidence type="ECO:0000313" key="4">
    <source>
        <dbReference type="Proteomes" id="UP000434639"/>
    </source>
</evidence>
<evidence type="ECO:0000256" key="1">
    <source>
        <dbReference type="ARBA" id="ARBA00022737"/>
    </source>
</evidence>
<accession>A0A7X2S8C3</accession>
<dbReference type="Pfam" id="PF25023">
    <property type="entry name" value="TEN_YD-shell"/>
    <property type="match status" value="1"/>
</dbReference>
<keyword evidence="4" id="KW-1185">Reference proteome</keyword>
<keyword evidence="1" id="KW-0677">Repeat</keyword>
<reference evidence="3 4" key="1">
    <citation type="journal article" date="2017" name="Int. J. Syst. Evol. Microbiol.">
        <title>Bacillus mangrovi sp. nov., isolated from a sediment sample from a mangrove forest.</title>
        <authorList>
            <person name="Gupta V."/>
            <person name="Singh P.K."/>
            <person name="Korpole S."/>
            <person name="Tanuku N.R.S."/>
            <person name="Pinnaka A.K."/>
        </authorList>
    </citation>
    <scope>NUCLEOTIDE SEQUENCE [LARGE SCALE GENOMIC DNA]</scope>
    <source>
        <strain evidence="3 4">KCTC 33872</strain>
    </source>
</reference>
<dbReference type="InterPro" id="IPR056823">
    <property type="entry name" value="TEN-like_YD-shell"/>
</dbReference>
<evidence type="ECO:0000313" key="3">
    <source>
        <dbReference type="EMBL" id="MTH55355.1"/>
    </source>
</evidence>
<proteinExistence type="predicted"/>
<dbReference type="AlphaFoldDB" id="A0A7X2S8C3"/>
<dbReference type="EMBL" id="WMIB01000027">
    <property type="protein sequence ID" value="MTH55355.1"/>
    <property type="molecule type" value="Genomic_DNA"/>
</dbReference>
<dbReference type="PANTHER" id="PTHR32305">
    <property type="match status" value="1"/>
</dbReference>
<dbReference type="InterPro" id="IPR050708">
    <property type="entry name" value="T6SS_VgrG/RHS"/>
</dbReference>
<protein>
    <submittedName>
        <fullName evidence="3">Rhs family protein</fullName>
    </submittedName>
</protein>
<dbReference type="Proteomes" id="UP000434639">
    <property type="component" value="Unassembled WGS sequence"/>
</dbReference>
<comment type="caution">
    <text evidence="3">The sequence shown here is derived from an EMBL/GenBank/DDBJ whole genome shotgun (WGS) entry which is preliminary data.</text>
</comment>
<dbReference type="NCBIfam" id="TIGR03696">
    <property type="entry name" value="Rhs_assc_core"/>
    <property type="match status" value="1"/>
</dbReference>